<dbReference type="EMBL" id="JAAIJR010000019">
    <property type="protein sequence ID" value="NEX19962.1"/>
    <property type="molecule type" value="Genomic_DNA"/>
</dbReference>
<reference evidence="3" key="1">
    <citation type="journal article" date="2020" name="Microbiol. Resour. Announc.">
        <title>Draft Genome Sequences of Thiorhodococcus mannitoliphagus and Thiorhodococcus minor, Purple Sulfur Photosynthetic Bacteria in the Gammaproteobacterial Family Chromatiaceae.</title>
        <authorList>
            <person name="Aviles F.A."/>
            <person name="Meyer T.E."/>
            <person name="Kyndt J.A."/>
        </authorList>
    </citation>
    <scope>NUCLEOTIDE SEQUENCE [LARGE SCALE GENOMIC DNA]</scope>
    <source>
        <strain evidence="3">DSM 18266</strain>
    </source>
</reference>
<feature type="region of interest" description="Disordered" evidence="1">
    <location>
        <begin position="589"/>
        <end position="612"/>
    </location>
</feature>
<evidence type="ECO:0000256" key="1">
    <source>
        <dbReference type="SAM" id="MobiDB-lite"/>
    </source>
</evidence>
<comment type="caution">
    <text evidence="2">The sequence shown here is derived from an EMBL/GenBank/DDBJ whole genome shotgun (WGS) entry which is preliminary data.</text>
</comment>
<reference evidence="2 3" key="2">
    <citation type="submission" date="2020-02" db="EMBL/GenBank/DDBJ databases">
        <title>Genome sequences of Thiorhodococcus mannitoliphagus and Thiorhodococcus minor, purple sulfur photosynthetic bacteria in the gammaproteobacterial family, Chromatiaceae.</title>
        <authorList>
            <person name="Aviles F.A."/>
            <person name="Meyer T.E."/>
            <person name="Kyndt J.A."/>
        </authorList>
    </citation>
    <scope>NUCLEOTIDE SEQUENCE [LARGE SCALE GENOMIC DNA]</scope>
    <source>
        <strain evidence="2 3">DSM 18266</strain>
    </source>
</reference>
<gene>
    <name evidence="2" type="ORF">G3480_06485</name>
</gene>
<dbReference type="RefSeq" id="WP_164652899.1">
    <property type="nucleotide sequence ID" value="NZ_JAAIJR010000019.1"/>
</dbReference>
<protein>
    <submittedName>
        <fullName evidence="2">Uncharacterized protein</fullName>
    </submittedName>
</protein>
<dbReference type="AlphaFoldDB" id="A0A6P1DV80"/>
<dbReference type="Proteomes" id="UP000471640">
    <property type="component" value="Unassembled WGS sequence"/>
</dbReference>
<accession>A0A6P1DV80</accession>
<keyword evidence="3" id="KW-1185">Reference proteome</keyword>
<name>A0A6P1DV80_9GAMM</name>
<proteinExistence type="predicted"/>
<feature type="compositionally biased region" description="Basic and acidic residues" evidence="1">
    <location>
        <begin position="591"/>
        <end position="612"/>
    </location>
</feature>
<organism evidence="2 3">
    <name type="scientific">Thiorhodococcus mannitoliphagus</name>
    <dbReference type="NCBI Taxonomy" id="329406"/>
    <lineage>
        <taxon>Bacteria</taxon>
        <taxon>Pseudomonadati</taxon>
        <taxon>Pseudomonadota</taxon>
        <taxon>Gammaproteobacteria</taxon>
        <taxon>Chromatiales</taxon>
        <taxon>Chromatiaceae</taxon>
        <taxon>Thiorhodococcus</taxon>
    </lineage>
</organism>
<sequence length="612" mass="67664">MGVADLGNSHLRVRAAFLAACSLLLLAGLGWSAARDGGNAAPSGAARSVQADRAHLVRDARLRNQVAYVVPQCYVLPRGPDGALRNPCYLCHQRGQLPNYIDDSGFQQTFEMASAALRNPWSNLFEDRSERIAKIDDSWMRDYVRGSNYRASDGRLILAARLEALPQDWDLDQDGTWNGYLPDTYFRFDDQGFDLDPEGAPTGWRAFAYYPLPGTSWPTNGSAGDVLIRLADAFRRDADGKLDSQIYALNLAIVEALIKRADVAIDPADERALGVDLDKDGQLGTATVIRYDWAPLEGRSMSYVGMAAQAQRAGRLHLAAGLYPEGTELLQSLRYLDVDDQGHVRPAARMKELRYARKNAWYSYAELKGIADRENAERREAENDVVKQAPGDYERGLFAQGWVYQGFIEDARGQLRPQTQEETLYCMGCHGGIGVTTDTTFALARKLDSKTPGQGWGHWSQRDGFRVAEPVVEIEGLGAQPEYSHFLMATRSGSDFLVNTELEARFFDDEGRPRPHAFERLHQDISVALLPSPERAIRLNKAYRTIVEDQGFVRGREVNLAPITQLLAVVPKDLPTGIERPTQVQAIASAHKPELSSKAGAADDKAVARAAP</sequence>
<evidence type="ECO:0000313" key="3">
    <source>
        <dbReference type="Proteomes" id="UP000471640"/>
    </source>
</evidence>
<evidence type="ECO:0000313" key="2">
    <source>
        <dbReference type="EMBL" id="NEX19962.1"/>
    </source>
</evidence>